<evidence type="ECO:0000256" key="2">
    <source>
        <dbReference type="ARBA" id="ARBA00023015"/>
    </source>
</evidence>
<keyword evidence="2" id="KW-0805">Transcription regulation</keyword>
<dbReference type="InterPro" id="IPR036390">
    <property type="entry name" value="WH_DNA-bd_sf"/>
</dbReference>
<dbReference type="RefSeq" id="WP_169074218.1">
    <property type="nucleotide sequence ID" value="NZ_JABBXH010000002.1"/>
</dbReference>
<protein>
    <submittedName>
        <fullName evidence="6">LysR family transcriptional regulator</fullName>
    </submittedName>
</protein>
<name>A0A7Y0LCZ2_9GAMM</name>
<evidence type="ECO:0000313" key="7">
    <source>
        <dbReference type="Proteomes" id="UP000568664"/>
    </source>
</evidence>
<dbReference type="FunFam" id="1.10.10.10:FF:000001">
    <property type="entry name" value="LysR family transcriptional regulator"/>
    <property type="match status" value="1"/>
</dbReference>
<dbReference type="PRINTS" id="PR00039">
    <property type="entry name" value="HTHLYSR"/>
</dbReference>
<dbReference type="PANTHER" id="PTHR30537">
    <property type="entry name" value="HTH-TYPE TRANSCRIPTIONAL REGULATOR"/>
    <property type="match status" value="1"/>
</dbReference>
<evidence type="ECO:0000256" key="4">
    <source>
        <dbReference type="ARBA" id="ARBA00023163"/>
    </source>
</evidence>
<evidence type="ECO:0000259" key="5">
    <source>
        <dbReference type="PROSITE" id="PS50931"/>
    </source>
</evidence>
<organism evidence="6 7">
    <name type="scientific">Thalassotalea algicola</name>
    <dbReference type="NCBI Taxonomy" id="2716224"/>
    <lineage>
        <taxon>Bacteria</taxon>
        <taxon>Pseudomonadati</taxon>
        <taxon>Pseudomonadota</taxon>
        <taxon>Gammaproteobacteria</taxon>
        <taxon>Alteromonadales</taxon>
        <taxon>Colwelliaceae</taxon>
        <taxon>Thalassotalea</taxon>
    </lineage>
</organism>
<dbReference type="AlphaFoldDB" id="A0A7Y0LCZ2"/>
<comment type="similarity">
    <text evidence="1">Belongs to the LysR transcriptional regulatory family.</text>
</comment>
<comment type="caution">
    <text evidence="6">The sequence shown here is derived from an EMBL/GenBank/DDBJ whole genome shotgun (WGS) entry which is preliminary data.</text>
</comment>
<evidence type="ECO:0000256" key="3">
    <source>
        <dbReference type="ARBA" id="ARBA00023125"/>
    </source>
</evidence>
<sequence length="293" mass="33440">MDKLDCIKVFTHVARLGSFTAVANELNMTQGAVSKKIAWLESSIGFSLFHRTSRKITLTNSGEQYLNYSNKVLEEMIYTEQKLKGELSEAIGELKISAPSAFATQRLVKPVSKFMELNPRITLNLSVNDKQVDLYKDDIDIAIRASFLNDSGLKARKLLHHELCYFASPGYIERHCEPLLPSELLNHKCITYSLSNPSNIWHLDNQKYNANEITTSDSPELIVQLALAGVGIAAMPKWMVESYFKQGKLIEVFREFDKHSLPMYAVYKSVDFLPYRIRAFIDFLCEYFEAESK</sequence>
<dbReference type="GO" id="GO:0003677">
    <property type="term" value="F:DNA binding"/>
    <property type="evidence" value="ECO:0007669"/>
    <property type="project" value="UniProtKB-KW"/>
</dbReference>
<accession>A0A7Y0LCZ2</accession>
<reference evidence="6 7" key="1">
    <citation type="submission" date="2020-04" db="EMBL/GenBank/DDBJ databases">
        <title>Thalassotalea sp. M1531, isolated from the surface of marine red alga.</title>
        <authorList>
            <person name="Pang L."/>
            <person name="Lu D.-C."/>
        </authorList>
    </citation>
    <scope>NUCLEOTIDE SEQUENCE [LARGE SCALE GENOMIC DNA]</scope>
    <source>
        <strain evidence="6 7">M1531</strain>
    </source>
</reference>
<dbReference type="InterPro" id="IPR000847">
    <property type="entry name" value="LysR_HTH_N"/>
</dbReference>
<gene>
    <name evidence="6" type="ORF">HII17_04750</name>
</gene>
<dbReference type="InterPro" id="IPR036388">
    <property type="entry name" value="WH-like_DNA-bd_sf"/>
</dbReference>
<dbReference type="Gene3D" id="1.10.10.10">
    <property type="entry name" value="Winged helix-like DNA-binding domain superfamily/Winged helix DNA-binding domain"/>
    <property type="match status" value="1"/>
</dbReference>
<dbReference type="Pfam" id="PF00126">
    <property type="entry name" value="HTH_1"/>
    <property type="match status" value="1"/>
</dbReference>
<dbReference type="CDD" id="cd08422">
    <property type="entry name" value="PBP2_CrgA_like"/>
    <property type="match status" value="1"/>
</dbReference>
<keyword evidence="3" id="KW-0238">DNA-binding</keyword>
<feature type="domain" description="HTH lysR-type" evidence="5">
    <location>
        <begin position="1"/>
        <end position="59"/>
    </location>
</feature>
<dbReference type="EMBL" id="JABBXH010000002">
    <property type="protein sequence ID" value="NMP30865.1"/>
    <property type="molecule type" value="Genomic_DNA"/>
</dbReference>
<evidence type="ECO:0000313" key="6">
    <source>
        <dbReference type="EMBL" id="NMP30865.1"/>
    </source>
</evidence>
<dbReference type="SUPFAM" id="SSF46785">
    <property type="entry name" value="Winged helix' DNA-binding domain"/>
    <property type="match status" value="1"/>
</dbReference>
<dbReference type="PROSITE" id="PS50931">
    <property type="entry name" value="HTH_LYSR"/>
    <property type="match status" value="1"/>
</dbReference>
<dbReference type="Pfam" id="PF03466">
    <property type="entry name" value="LysR_substrate"/>
    <property type="match status" value="1"/>
</dbReference>
<dbReference type="GO" id="GO:0003700">
    <property type="term" value="F:DNA-binding transcription factor activity"/>
    <property type="evidence" value="ECO:0007669"/>
    <property type="project" value="InterPro"/>
</dbReference>
<dbReference type="InterPro" id="IPR005119">
    <property type="entry name" value="LysR_subst-bd"/>
</dbReference>
<dbReference type="InterPro" id="IPR058163">
    <property type="entry name" value="LysR-type_TF_proteobact-type"/>
</dbReference>
<keyword evidence="7" id="KW-1185">Reference proteome</keyword>
<dbReference type="SUPFAM" id="SSF53850">
    <property type="entry name" value="Periplasmic binding protein-like II"/>
    <property type="match status" value="1"/>
</dbReference>
<dbReference type="PANTHER" id="PTHR30537:SF5">
    <property type="entry name" value="HTH-TYPE TRANSCRIPTIONAL ACTIVATOR TTDR-RELATED"/>
    <property type="match status" value="1"/>
</dbReference>
<proteinExistence type="inferred from homology"/>
<dbReference type="Gene3D" id="3.40.190.290">
    <property type="match status" value="1"/>
</dbReference>
<dbReference type="Proteomes" id="UP000568664">
    <property type="component" value="Unassembled WGS sequence"/>
</dbReference>
<keyword evidence="4" id="KW-0804">Transcription</keyword>
<evidence type="ECO:0000256" key="1">
    <source>
        <dbReference type="ARBA" id="ARBA00009437"/>
    </source>
</evidence>